<evidence type="ECO:0000259" key="1">
    <source>
        <dbReference type="Pfam" id="PF23088"/>
    </source>
</evidence>
<dbReference type="OrthoDB" id="6376096at2759"/>
<dbReference type="Pfam" id="PF23088">
    <property type="entry name" value="DUF7047"/>
    <property type="match status" value="1"/>
</dbReference>
<reference evidence="2" key="1">
    <citation type="submission" date="2020-07" db="EMBL/GenBank/DDBJ databases">
        <title>The High-quality genome of the commercially important snow crab, Chionoecetes opilio.</title>
        <authorList>
            <person name="Jeong J.-H."/>
            <person name="Ryu S."/>
        </authorList>
    </citation>
    <scope>NUCLEOTIDE SEQUENCE</scope>
    <source>
        <strain evidence="2">MADBK_172401_WGS</strain>
        <tissue evidence="2">Digestive gland</tissue>
    </source>
</reference>
<keyword evidence="3" id="KW-1185">Reference proteome</keyword>
<protein>
    <recommendedName>
        <fullName evidence="1">DUF7047 domain-containing protein</fullName>
    </recommendedName>
</protein>
<organism evidence="2 3">
    <name type="scientific">Chionoecetes opilio</name>
    <name type="common">Atlantic snow crab</name>
    <name type="synonym">Cancer opilio</name>
    <dbReference type="NCBI Taxonomy" id="41210"/>
    <lineage>
        <taxon>Eukaryota</taxon>
        <taxon>Metazoa</taxon>
        <taxon>Ecdysozoa</taxon>
        <taxon>Arthropoda</taxon>
        <taxon>Crustacea</taxon>
        <taxon>Multicrustacea</taxon>
        <taxon>Malacostraca</taxon>
        <taxon>Eumalacostraca</taxon>
        <taxon>Eucarida</taxon>
        <taxon>Decapoda</taxon>
        <taxon>Pleocyemata</taxon>
        <taxon>Brachyura</taxon>
        <taxon>Eubrachyura</taxon>
        <taxon>Majoidea</taxon>
        <taxon>Majidae</taxon>
        <taxon>Chionoecetes</taxon>
    </lineage>
</organism>
<dbReference type="AlphaFoldDB" id="A0A8J5BTA8"/>
<feature type="domain" description="DUF7047" evidence="1">
    <location>
        <begin position="89"/>
        <end position="150"/>
    </location>
</feature>
<evidence type="ECO:0000313" key="3">
    <source>
        <dbReference type="Proteomes" id="UP000770661"/>
    </source>
</evidence>
<sequence>MKAVLNSVLSQDPIVRKGTSAYIDDILVNEDVVKASRVQNISEKFGLTSKPCERLAEGARVLGLRVWGEQRGLVWKRDSEVDNVPSELTRRVVFSFCGKLVGHYPVCGWLRVATGFIRGGPIFLSEGWDEVIVDEEIRRFLDEVVAEVRKNDPVRGFWSARGDEARVWVDASSLALGAAVEIDGSIVEDASWLRKEDSSHINMAELDAVIRGLNLALAWKIRTWN</sequence>
<gene>
    <name evidence="2" type="ORF">GWK47_024343</name>
</gene>
<evidence type="ECO:0000313" key="2">
    <source>
        <dbReference type="EMBL" id="KAG0706295.1"/>
    </source>
</evidence>
<comment type="caution">
    <text evidence="2">The sequence shown here is derived from an EMBL/GenBank/DDBJ whole genome shotgun (WGS) entry which is preliminary data.</text>
</comment>
<name>A0A8J5BTA8_CHIOP</name>
<dbReference type="InterPro" id="IPR055475">
    <property type="entry name" value="DUF7047"/>
</dbReference>
<proteinExistence type="predicted"/>
<dbReference type="EMBL" id="JACEEZ010024944">
    <property type="protein sequence ID" value="KAG0706295.1"/>
    <property type="molecule type" value="Genomic_DNA"/>
</dbReference>
<dbReference type="Proteomes" id="UP000770661">
    <property type="component" value="Unassembled WGS sequence"/>
</dbReference>
<accession>A0A8J5BTA8</accession>